<name>A0A9D3P3F8_9TELE</name>
<evidence type="ECO:0000256" key="3">
    <source>
        <dbReference type="ARBA" id="ARBA00022676"/>
    </source>
</evidence>
<dbReference type="OrthoDB" id="2526284at2759"/>
<sequence>MEMYKLLGVQRVVIYNTGCGPDLEKLLQHYEKAGFLEIVPWPIDQFLKPSAGWNIKIHKGDIQYYGQLVTLNECIYRHMYQSKYVLLNDIDEIIMPYKYANLALLMEALQQEHKEVTVFLIENHIFPKTQFEETEIQCIEDFLTIVALWRRAAATVRLQERPVFCCLWSGFFVVVDIGWIGQTKISSRDGEPLHQDP</sequence>
<dbReference type="GO" id="GO:0016020">
    <property type="term" value="C:membrane"/>
    <property type="evidence" value="ECO:0007669"/>
    <property type="project" value="UniProtKB-SubCell"/>
</dbReference>
<evidence type="ECO:0000313" key="9">
    <source>
        <dbReference type="EMBL" id="KAG7332280.1"/>
    </source>
</evidence>
<evidence type="ECO:0000313" key="10">
    <source>
        <dbReference type="Proteomes" id="UP000824219"/>
    </source>
</evidence>
<dbReference type="Proteomes" id="UP000824219">
    <property type="component" value="Linkage Group LG05"/>
</dbReference>
<keyword evidence="7" id="KW-0472">Membrane</keyword>
<accession>A0A9D3P3F8</accession>
<evidence type="ECO:0000256" key="8">
    <source>
        <dbReference type="RuleBase" id="RU366017"/>
    </source>
</evidence>
<protein>
    <recommendedName>
        <fullName evidence="8">Glycosyltransferase family 92 protein</fullName>
        <ecNumber evidence="8">2.4.1.-</ecNumber>
    </recommendedName>
</protein>
<dbReference type="AlphaFoldDB" id="A0A9D3P3F8"/>
<dbReference type="GO" id="GO:0005737">
    <property type="term" value="C:cytoplasm"/>
    <property type="evidence" value="ECO:0007669"/>
    <property type="project" value="TreeGrafter"/>
</dbReference>
<comment type="subcellular location">
    <subcellularLocation>
        <location evidence="1">Membrane</location>
        <topology evidence="1">Single-pass membrane protein</topology>
    </subcellularLocation>
</comment>
<dbReference type="PANTHER" id="PTHR21461">
    <property type="entry name" value="GLYCOSYLTRANSFERASE FAMILY 92 PROTEIN"/>
    <property type="match status" value="1"/>
</dbReference>
<evidence type="ECO:0000256" key="7">
    <source>
        <dbReference type="ARBA" id="ARBA00023136"/>
    </source>
</evidence>
<evidence type="ECO:0000256" key="1">
    <source>
        <dbReference type="ARBA" id="ARBA00004167"/>
    </source>
</evidence>
<reference evidence="9 10" key="1">
    <citation type="submission" date="2021-06" db="EMBL/GenBank/DDBJ databases">
        <title>Chromosome-level genome assembly of the red-tail catfish (Hemibagrus wyckioides).</title>
        <authorList>
            <person name="Shao F."/>
        </authorList>
    </citation>
    <scope>NUCLEOTIDE SEQUENCE [LARGE SCALE GENOMIC DNA]</scope>
    <source>
        <strain evidence="9">EC202008001</strain>
        <tissue evidence="9">Blood</tissue>
    </source>
</reference>
<keyword evidence="6" id="KW-1133">Transmembrane helix</keyword>
<organism evidence="9 10">
    <name type="scientific">Hemibagrus wyckioides</name>
    <dbReference type="NCBI Taxonomy" id="337641"/>
    <lineage>
        <taxon>Eukaryota</taxon>
        <taxon>Metazoa</taxon>
        <taxon>Chordata</taxon>
        <taxon>Craniata</taxon>
        <taxon>Vertebrata</taxon>
        <taxon>Euteleostomi</taxon>
        <taxon>Actinopterygii</taxon>
        <taxon>Neopterygii</taxon>
        <taxon>Teleostei</taxon>
        <taxon>Ostariophysi</taxon>
        <taxon>Siluriformes</taxon>
        <taxon>Bagridae</taxon>
        <taxon>Hemibagrus</taxon>
    </lineage>
</organism>
<keyword evidence="5" id="KW-0812">Transmembrane</keyword>
<dbReference type="EC" id="2.4.1.-" evidence="8"/>
<keyword evidence="4 8" id="KW-0808">Transferase</keyword>
<dbReference type="EMBL" id="JAHKSW010000005">
    <property type="protein sequence ID" value="KAG7332280.1"/>
    <property type="molecule type" value="Genomic_DNA"/>
</dbReference>
<comment type="caution">
    <text evidence="9">The sequence shown here is derived from an EMBL/GenBank/DDBJ whole genome shotgun (WGS) entry which is preliminary data.</text>
</comment>
<proteinExistence type="inferred from homology"/>
<dbReference type="GO" id="GO:0016757">
    <property type="term" value="F:glycosyltransferase activity"/>
    <property type="evidence" value="ECO:0007669"/>
    <property type="project" value="UniProtKB-UniRule"/>
</dbReference>
<dbReference type="PANTHER" id="PTHR21461:SF45">
    <property type="entry name" value="GLYCOSYLTRANSFERASE FAMILY 92 PROTEIN"/>
    <property type="match status" value="1"/>
</dbReference>
<keyword evidence="3 8" id="KW-0328">Glycosyltransferase</keyword>
<keyword evidence="10" id="KW-1185">Reference proteome</keyword>
<dbReference type="InterPro" id="IPR008166">
    <property type="entry name" value="Glyco_transf_92"/>
</dbReference>
<evidence type="ECO:0000256" key="5">
    <source>
        <dbReference type="ARBA" id="ARBA00022692"/>
    </source>
</evidence>
<evidence type="ECO:0000256" key="4">
    <source>
        <dbReference type="ARBA" id="ARBA00022679"/>
    </source>
</evidence>
<evidence type="ECO:0000256" key="2">
    <source>
        <dbReference type="ARBA" id="ARBA00007647"/>
    </source>
</evidence>
<dbReference type="Pfam" id="PF01697">
    <property type="entry name" value="Glyco_transf_92"/>
    <property type="match status" value="1"/>
</dbReference>
<comment type="similarity">
    <text evidence="2 8">Belongs to the glycosyltransferase 92 family.</text>
</comment>
<evidence type="ECO:0000256" key="6">
    <source>
        <dbReference type="ARBA" id="ARBA00022989"/>
    </source>
</evidence>
<gene>
    <name evidence="9" type="ORF">KOW79_004114</name>
</gene>